<proteinExistence type="predicted"/>
<sequence length="163" mass="17599">MTDQVRQPTGAQPDPDHPGWFSWGDFPRSSFASATGRLLFRPAGKGRGEVRMFPTEAHMNMGGSIHGGAVMSFIDMALFAGGRCAGMAEGHYVTLDLTTHFLARGETGVPLDAQVDLVKQTRSLVFLQGVVVQDGEPCYSFTGTLKKVTRRNGPALDDDGARR</sequence>
<dbReference type="Proteomes" id="UP001165363">
    <property type="component" value="Unassembled WGS sequence"/>
</dbReference>
<organism evidence="2 3">
    <name type="scientific">Sphingomonas alba</name>
    <dbReference type="NCBI Taxonomy" id="2908208"/>
    <lineage>
        <taxon>Bacteria</taxon>
        <taxon>Pseudomonadati</taxon>
        <taxon>Pseudomonadota</taxon>
        <taxon>Alphaproteobacteria</taxon>
        <taxon>Sphingomonadales</taxon>
        <taxon>Sphingomonadaceae</taxon>
        <taxon>Sphingomonas</taxon>
    </lineage>
</organism>
<dbReference type="Gene3D" id="3.10.129.10">
    <property type="entry name" value="Hotdog Thioesterase"/>
    <property type="match status" value="1"/>
</dbReference>
<dbReference type="Pfam" id="PF13622">
    <property type="entry name" value="4HBT_3"/>
    <property type="match status" value="1"/>
</dbReference>
<dbReference type="InterPro" id="IPR029069">
    <property type="entry name" value="HotDog_dom_sf"/>
</dbReference>
<dbReference type="RefSeq" id="WP_249847249.1">
    <property type="nucleotide sequence ID" value="NZ_JAMGBD010000001.1"/>
</dbReference>
<accession>A0ABT0RL02</accession>
<evidence type="ECO:0000313" key="3">
    <source>
        <dbReference type="Proteomes" id="UP001165363"/>
    </source>
</evidence>
<feature type="domain" description="Acyl-CoA thioesterase-like N-terminal HotDog" evidence="1">
    <location>
        <begin position="57"/>
        <end position="144"/>
    </location>
</feature>
<name>A0ABT0RL02_9SPHN</name>
<keyword evidence="3" id="KW-1185">Reference proteome</keyword>
<reference evidence="2" key="1">
    <citation type="submission" date="2022-05" db="EMBL/GenBank/DDBJ databases">
        <authorList>
            <person name="Jo J.-H."/>
            <person name="Im W.-T."/>
        </authorList>
    </citation>
    <scope>NUCLEOTIDE SEQUENCE</scope>
    <source>
        <strain evidence="2">SE158</strain>
    </source>
</reference>
<dbReference type="SUPFAM" id="SSF54637">
    <property type="entry name" value="Thioesterase/thiol ester dehydrase-isomerase"/>
    <property type="match status" value="1"/>
</dbReference>
<gene>
    <name evidence="2" type="ORF">LZ536_05305</name>
</gene>
<dbReference type="CDD" id="cd03443">
    <property type="entry name" value="PaaI_thioesterase"/>
    <property type="match status" value="1"/>
</dbReference>
<evidence type="ECO:0000313" key="2">
    <source>
        <dbReference type="EMBL" id="MCL6683319.1"/>
    </source>
</evidence>
<dbReference type="InterPro" id="IPR049449">
    <property type="entry name" value="TesB_ACOT8-like_N"/>
</dbReference>
<comment type="caution">
    <text evidence="2">The sequence shown here is derived from an EMBL/GenBank/DDBJ whole genome shotgun (WGS) entry which is preliminary data.</text>
</comment>
<evidence type="ECO:0000259" key="1">
    <source>
        <dbReference type="Pfam" id="PF13622"/>
    </source>
</evidence>
<protein>
    <submittedName>
        <fullName evidence="2">PaaI family thioesterase</fullName>
    </submittedName>
</protein>
<dbReference type="EMBL" id="JAMGBD010000001">
    <property type="protein sequence ID" value="MCL6683319.1"/>
    <property type="molecule type" value="Genomic_DNA"/>
</dbReference>